<sequence>MSTNSGSKAPERRAVQTRPDPFSWGELGPWAGRMQDLMEQMWSPALGVGDFAPGGELRETDDAFTLELDLPGVDKKDIEIDFSGRRLSVRGTKTTEKQGQGTLRHTTRTSGSFTYEAVLPVSVDEKAVSASLADGVLLVTMPKATEAKTTHVEIS</sequence>
<feature type="region of interest" description="Disordered" evidence="3">
    <location>
        <begin position="1"/>
        <end position="26"/>
    </location>
</feature>
<dbReference type="OrthoDB" id="5242916at2"/>
<evidence type="ECO:0000256" key="1">
    <source>
        <dbReference type="PROSITE-ProRule" id="PRU00285"/>
    </source>
</evidence>
<organism evidence="5 6">
    <name type="scientific">Terrabacter aerolatus</name>
    <dbReference type="NCBI Taxonomy" id="422442"/>
    <lineage>
        <taxon>Bacteria</taxon>
        <taxon>Bacillati</taxon>
        <taxon>Actinomycetota</taxon>
        <taxon>Actinomycetes</taxon>
        <taxon>Micrococcales</taxon>
        <taxon>Intrasporangiaceae</taxon>
        <taxon>Terrabacter</taxon>
    </lineage>
</organism>
<protein>
    <recommendedName>
        <fullName evidence="4">SHSP domain-containing protein</fullName>
    </recommendedName>
</protein>
<dbReference type="SUPFAM" id="SSF49764">
    <property type="entry name" value="HSP20-like chaperones"/>
    <property type="match status" value="1"/>
</dbReference>
<name>A0A512D0U4_9MICO</name>
<dbReference type="InterPro" id="IPR002068">
    <property type="entry name" value="A-crystallin/Hsp20_dom"/>
</dbReference>
<evidence type="ECO:0000256" key="3">
    <source>
        <dbReference type="SAM" id="MobiDB-lite"/>
    </source>
</evidence>
<comment type="similarity">
    <text evidence="1 2">Belongs to the small heat shock protein (HSP20) family.</text>
</comment>
<dbReference type="AlphaFoldDB" id="A0A512D0U4"/>
<keyword evidence="6" id="KW-1185">Reference proteome</keyword>
<dbReference type="RefSeq" id="WP_147065729.1">
    <property type="nucleotide sequence ID" value="NZ_BAAARO010000002.1"/>
</dbReference>
<evidence type="ECO:0000313" key="6">
    <source>
        <dbReference type="Proteomes" id="UP000321534"/>
    </source>
</evidence>
<dbReference type="InterPro" id="IPR008978">
    <property type="entry name" value="HSP20-like_chaperone"/>
</dbReference>
<dbReference type="Pfam" id="PF00011">
    <property type="entry name" value="HSP20"/>
    <property type="match status" value="1"/>
</dbReference>
<dbReference type="CDD" id="cd06464">
    <property type="entry name" value="ACD_sHsps-like"/>
    <property type="match status" value="1"/>
</dbReference>
<evidence type="ECO:0000256" key="2">
    <source>
        <dbReference type="RuleBase" id="RU003616"/>
    </source>
</evidence>
<reference evidence="5 6" key="1">
    <citation type="submission" date="2019-07" db="EMBL/GenBank/DDBJ databases">
        <title>Whole genome shotgun sequence of Terrabacter aerolatus NBRC 106305.</title>
        <authorList>
            <person name="Hosoyama A."/>
            <person name="Uohara A."/>
            <person name="Ohji S."/>
            <person name="Ichikawa N."/>
        </authorList>
    </citation>
    <scope>NUCLEOTIDE SEQUENCE [LARGE SCALE GENOMIC DNA]</scope>
    <source>
        <strain evidence="5 6">NBRC 106305</strain>
    </source>
</reference>
<dbReference type="EMBL" id="BJYX01000008">
    <property type="protein sequence ID" value="GEO30071.1"/>
    <property type="molecule type" value="Genomic_DNA"/>
</dbReference>
<accession>A0A512D0U4</accession>
<gene>
    <name evidence="5" type="ORF">TAE01_18810</name>
</gene>
<dbReference type="Gene3D" id="2.60.40.790">
    <property type="match status" value="1"/>
</dbReference>
<evidence type="ECO:0000313" key="5">
    <source>
        <dbReference type="EMBL" id="GEO30071.1"/>
    </source>
</evidence>
<evidence type="ECO:0000259" key="4">
    <source>
        <dbReference type="PROSITE" id="PS01031"/>
    </source>
</evidence>
<dbReference type="PROSITE" id="PS01031">
    <property type="entry name" value="SHSP"/>
    <property type="match status" value="1"/>
</dbReference>
<comment type="caution">
    <text evidence="5">The sequence shown here is derived from an EMBL/GenBank/DDBJ whole genome shotgun (WGS) entry which is preliminary data.</text>
</comment>
<feature type="domain" description="SHSP" evidence="4">
    <location>
        <begin position="46"/>
        <end position="155"/>
    </location>
</feature>
<dbReference type="Proteomes" id="UP000321534">
    <property type="component" value="Unassembled WGS sequence"/>
</dbReference>
<proteinExistence type="inferred from homology"/>
<dbReference type="PANTHER" id="PTHR11527">
    <property type="entry name" value="HEAT-SHOCK PROTEIN 20 FAMILY MEMBER"/>
    <property type="match status" value="1"/>
</dbReference>
<dbReference type="InterPro" id="IPR031107">
    <property type="entry name" value="Small_HSP"/>
</dbReference>